<comment type="function">
    <text evidence="12">Specifically catalyzes the cleavage of the D-lactyl ether substituent of MurNAc 6-phosphate, producing GlcNAc 6-phosphate and D-lactate.</text>
</comment>
<comment type="pathway">
    <text evidence="5">Amino-sugar metabolism; 1,6-anhydro-N-acetylmuramate degradation.</text>
</comment>
<accession>A0A366SG31</accession>
<comment type="pathway">
    <text evidence="12">Amino-sugar metabolism; N-acetylmuramate degradation.</text>
</comment>
<feature type="domain" description="SIS" evidence="13">
    <location>
        <begin position="58"/>
        <end position="221"/>
    </location>
</feature>
<dbReference type="Gene3D" id="3.40.50.10490">
    <property type="entry name" value="Glucose-6-phosphate isomerase like protein, domain 1"/>
    <property type="match status" value="1"/>
</dbReference>
<evidence type="ECO:0000313" key="14">
    <source>
        <dbReference type="EMBL" id="RBR28098.1"/>
    </source>
</evidence>
<evidence type="ECO:0000256" key="7">
    <source>
        <dbReference type="ARBA" id="ARBA00061234"/>
    </source>
</evidence>
<dbReference type="FunFam" id="1.10.8.1080:FF:000001">
    <property type="entry name" value="N-acetylmuramic acid 6-phosphate etherase"/>
    <property type="match status" value="1"/>
</dbReference>
<feature type="active site" evidence="12">
    <location>
        <position position="117"/>
    </location>
</feature>
<dbReference type="FunFam" id="3.40.50.10490:FF:000014">
    <property type="entry name" value="N-acetylmuramic acid 6-phosphate etherase"/>
    <property type="match status" value="1"/>
</dbReference>
<dbReference type="CDD" id="cd05007">
    <property type="entry name" value="SIS_Etherase"/>
    <property type="match status" value="1"/>
</dbReference>
<feature type="active site" description="Proton donor" evidence="12">
    <location>
        <position position="86"/>
    </location>
</feature>
<comment type="miscellaneous">
    <text evidence="12">A lyase-type mechanism (elimination/hydration) is suggested for the cleavage of the lactyl ether bond of MurNAc 6-phosphate, with the formation of an alpha,beta-unsaturated aldehyde intermediate with (E)-stereochemistry, followed by the syn addition of water to give product.</text>
</comment>
<evidence type="ECO:0000256" key="5">
    <source>
        <dbReference type="ARBA" id="ARBA00060595"/>
    </source>
</evidence>
<dbReference type="InterPro" id="IPR005488">
    <property type="entry name" value="Etherase_MurQ"/>
</dbReference>
<comment type="similarity">
    <text evidence="7 12">Belongs to the GCKR-like family. MurNAc-6-P etherase subfamily.</text>
</comment>
<dbReference type="GO" id="GO:0046348">
    <property type="term" value="P:amino sugar catabolic process"/>
    <property type="evidence" value="ECO:0007669"/>
    <property type="project" value="InterPro"/>
</dbReference>
<dbReference type="RefSeq" id="WP_113784983.1">
    <property type="nucleotide sequence ID" value="NZ_CP144498.1"/>
</dbReference>
<dbReference type="HAMAP" id="MF_00068">
    <property type="entry name" value="MurQ"/>
    <property type="match status" value="1"/>
</dbReference>
<organism evidence="14 15">
    <name type="scientific">Enterococcus cecorum</name>
    <dbReference type="NCBI Taxonomy" id="44008"/>
    <lineage>
        <taxon>Bacteria</taxon>
        <taxon>Bacillati</taxon>
        <taxon>Bacillota</taxon>
        <taxon>Bacilli</taxon>
        <taxon>Lactobacillales</taxon>
        <taxon>Enterococcaceae</taxon>
        <taxon>Enterococcus</taxon>
    </lineage>
</organism>
<evidence type="ECO:0000256" key="4">
    <source>
        <dbReference type="ARBA" id="ARBA00051747"/>
    </source>
</evidence>
<dbReference type="SUPFAM" id="SSF53697">
    <property type="entry name" value="SIS domain"/>
    <property type="match status" value="1"/>
</dbReference>
<dbReference type="NCBIfam" id="NF009222">
    <property type="entry name" value="PRK12570.1"/>
    <property type="match status" value="1"/>
</dbReference>
<evidence type="ECO:0000259" key="13">
    <source>
        <dbReference type="PROSITE" id="PS51464"/>
    </source>
</evidence>
<dbReference type="InterPro" id="IPR005486">
    <property type="entry name" value="Glucokinase_regulatory_CS"/>
</dbReference>
<dbReference type="NCBIfam" id="NF003915">
    <property type="entry name" value="PRK05441.1"/>
    <property type="match status" value="1"/>
</dbReference>
<dbReference type="GO" id="GO:0016835">
    <property type="term" value="F:carbon-oxygen lyase activity"/>
    <property type="evidence" value="ECO:0007669"/>
    <property type="project" value="UniProtKB-UniRule"/>
</dbReference>
<dbReference type="PANTHER" id="PTHR10088:SF4">
    <property type="entry name" value="GLUCOKINASE REGULATORY PROTEIN"/>
    <property type="match status" value="1"/>
</dbReference>
<dbReference type="EC" id="4.2.1.126" evidence="8 12"/>
<dbReference type="Pfam" id="PF22645">
    <property type="entry name" value="GKRP_SIS_N"/>
    <property type="match status" value="1"/>
</dbReference>
<dbReference type="PROSITE" id="PS51464">
    <property type="entry name" value="SIS"/>
    <property type="match status" value="1"/>
</dbReference>
<proteinExistence type="inferred from homology"/>
<dbReference type="AlphaFoldDB" id="A0A366SG31"/>
<comment type="pathway">
    <text evidence="6">Cell wall biogenesis.</text>
</comment>
<evidence type="ECO:0000313" key="15">
    <source>
        <dbReference type="Proteomes" id="UP000252800"/>
    </source>
</evidence>
<dbReference type="GO" id="GO:0009254">
    <property type="term" value="P:peptidoglycan turnover"/>
    <property type="evidence" value="ECO:0007669"/>
    <property type="project" value="TreeGrafter"/>
</dbReference>
<dbReference type="GO" id="GO:0016803">
    <property type="term" value="F:ether hydrolase activity"/>
    <property type="evidence" value="ECO:0007669"/>
    <property type="project" value="TreeGrafter"/>
</dbReference>
<dbReference type="GO" id="GO:0097173">
    <property type="term" value="P:N-acetylmuramic acid catabolic process"/>
    <property type="evidence" value="ECO:0007669"/>
    <property type="project" value="UniProtKB-UniPathway"/>
</dbReference>
<keyword evidence="3 12" id="KW-0119">Carbohydrate metabolism</keyword>
<evidence type="ECO:0000256" key="2">
    <source>
        <dbReference type="ARBA" id="ARBA00023239"/>
    </source>
</evidence>
<dbReference type="InterPro" id="IPR040190">
    <property type="entry name" value="MURQ/GCKR"/>
</dbReference>
<name>A0A366SG31_9ENTE</name>
<evidence type="ECO:0000256" key="12">
    <source>
        <dbReference type="HAMAP-Rule" id="MF_00068"/>
    </source>
</evidence>
<dbReference type="UniPathway" id="UPA00342"/>
<comment type="caution">
    <text evidence="14">The sequence shown here is derived from an EMBL/GenBank/DDBJ whole genome shotgun (WGS) entry which is preliminary data.</text>
</comment>
<evidence type="ECO:0000256" key="6">
    <source>
        <dbReference type="ARBA" id="ARBA00060672"/>
    </source>
</evidence>
<reference evidence="14 15" key="1">
    <citation type="submission" date="2015-06" db="EMBL/GenBank/DDBJ databases">
        <title>The Genome Sequence of Enterococcus cecorum 170AEA1.</title>
        <authorList>
            <consortium name="The Broad Institute Genomics Platform"/>
            <consortium name="The Broad Institute Genome Sequencing Center for Infectious Disease"/>
            <person name="Earl A.M."/>
            <person name="Van Tyne D."/>
            <person name="Lebreton F."/>
            <person name="Saavedra J.T."/>
            <person name="Gilmore M.S."/>
            <person name="Manson McGuire A."/>
            <person name="Clock S."/>
            <person name="Crupain M."/>
            <person name="Rangan U."/>
            <person name="Young S."/>
            <person name="Abouelleil A."/>
            <person name="Cao P."/>
            <person name="Chapman S.B."/>
            <person name="Griggs A."/>
            <person name="Priest M."/>
            <person name="Shea T."/>
            <person name="Wortman J."/>
            <person name="Nusbaum C."/>
            <person name="Birren B."/>
        </authorList>
    </citation>
    <scope>NUCLEOTIDE SEQUENCE [LARGE SCALE GENOMIC DNA]</scope>
    <source>
        <strain evidence="14 15">170AEA1</strain>
    </source>
</reference>
<dbReference type="InterPro" id="IPR001347">
    <property type="entry name" value="SIS_dom"/>
</dbReference>
<evidence type="ECO:0000256" key="1">
    <source>
        <dbReference type="ARBA" id="ARBA00011738"/>
    </source>
</evidence>
<dbReference type="InterPro" id="IPR046348">
    <property type="entry name" value="SIS_dom_sf"/>
</dbReference>
<evidence type="ECO:0000256" key="8">
    <source>
        <dbReference type="ARBA" id="ARBA00067056"/>
    </source>
</evidence>
<sequence>MENLNLSGLGTEKRNPKSLHLDELSTEDALQLMNQEDEQVPKVIAEVIPVIAEVVQKVTKVLAEGGRLIYMGAGTSGRLGVLDAVECRPTFGTSDHQIIGLIAGGNDAMFRAHENIEDQEQSGAADLQSIQLTKQDIVIGIAASGRTPYVIGGLKYANEMGAQTVGLVCNLDSPIKQVAQTTIEVDCGPEVLTGSTRLKAGTAQKLILNMISTVSMVGLGKVYQNLMVDVQPTNEKLRERSLRILMEATDVTRDQAQKIYEQADKNLKVAILMQLLQIDKQEAQKRLQLTHGHVGQAIITEVQL</sequence>
<comment type="catalytic activity">
    <reaction evidence="4 12">
        <text>N-acetyl-D-muramate 6-phosphate + H2O = N-acetyl-D-glucosamine 6-phosphate + (R)-lactate</text>
        <dbReference type="Rhea" id="RHEA:26410"/>
        <dbReference type="ChEBI" id="CHEBI:15377"/>
        <dbReference type="ChEBI" id="CHEBI:16004"/>
        <dbReference type="ChEBI" id="CHEBI:57513"/>
        <dbReference type="ChEBI" id="CHEBI:58722"/>
        <dbReference type="EC" id="4.2.1.126"/>
    </reaction>
</comment>
<gene>
    <name evidence="12" type="primary">murQ</name>
    <name evidence="14" type="ORF">EB18_01892</name>
</gene>
<evidence type="ECO:0000256" key="11">
    <source>
        <dbReference type="ARBA" id="ARBA00084049"/>
    </source>
</evidence>
<dbReference type="PANTHER" id="PTHR10088">
    <property type="entry name" value="GLUCOKINASE REGULATORY PROTEIN"/>
    <property type="match status" value="1"/>
</dbReference>
<dbReference type="EMBL" id="LEOY01000017">
    <property type="protein sequence ID" value="RBR28098.1"/>
    <property type="molecule type" value="Genomic_DNA"/>
</dbReference>
<dbReference type="GO" id="GO:0097367">
    <property type="term" value="F:carbohydrate derivative binding"/>
    <property type="evidence" value="ECO:0007669"/>
    <property type="project" value="InterPro"/>
</dbReference>
<comment type="subunit">
    <text evidence="1 12">Homodimer.</text>
</comment>
<dbReference type="NCBIfam" id="TIGR00274">
    <property type="entry name" value="N-acetylmuramic acid 6-phosphate etherase"/>
    <property type="match status" value="1"/>
</dbReference>
<dbReference type="Gene3D" id="1.10.8.1080">
    <property type="match status" value="1"/>
</dbReference>
<protein>
    <recommendedName>
        <fullName evidence="9 12">N-acetylmuramic acid 6-phosphate etherase</fullName>
        <shortName evidence="12">MurNAc-6-P etherase</shortName>
        <ecNumber evidence="8 12">4.2.1.126</ecNumber>
    </recommendedName>
    <alternativeName>
        <fullName evidence="11 12">N-acetylmuramic acid 6-phosphate hydrolase</fullName>
    </alternativeName>
    <alternativeName>
        <fullName evidence="10 12">N-acetylmuramic acid 6-phosphate lyase</fullName>
    </alternativeName>
</protein>
<evidence type="ECO:0000256" key="9">
    <source>
        <dbReference type="ARBA" id="ARBA00070061"/>
    </source>
</evidence>
<evidence type="ECO:0000256" key="10">
    <source>
        <dbReference type="ARBA" id="ARBA00077905"/>
    </source>
</evidence>
<dbReference type="Proteomes" id="UP000252800">
    <property type="component" value="Unassembled WGS sequence"/>
</dbReference>
<evidence type="ECO:0000256" key="3">
    <source>
        <dbReference type="ARBA" id="ARBA00023277"/>
    </source>
</evidence>
<dbReference type="PROSITE" id="PS01272">
    <property type="entry name" value="GCKR"/>
    <property type="match status" value="1"/>
</dbReference>
<keyword evidence="2 12" id="KW-0456">Lyase</keyword>